<protein>
    <submittedName>
        <fullName evidence="1">Uncharacterized protein</fullName>
    </submittedName>
</protein>
<evidence type="ECO:0000313" key="2">
    <source>
        <dbReference type="Proteomes" id="UP001649473"/>
    </source>
</evidence>
<keyword evidence="2" id="KW-1185">Reference proteome</keyword>
<proteinExistence type="predicted"/>
<dbReference type="RefSeq" id="WP_162178068.1">
    <property type="nucleotide sequence ID" value="NZ_CP083439.1"/>
</dbReference>
<accession>A0ABY3TDZ7</accession>
<sequence length="428" mass="47436">MNLPAIRAARRPGAIAYRTAAGRDLDGCRCHDQQMAPTLRDVHMWPDTGWPDSRWCPPEMDDDPHAPVLEMDALLRGSKKVTELLGECLAEESITTPFASIRLVPGEPSASGDLEVEISDYMAGGEDIAHVGVPAGFHDLSVRARDALVLLMWRETLKRLVARRGGDPAAVDRAADAARRDDYEIPRYGPWKQDRSRSRRMRLVGVLRDDGFLRLRVEVEELRGERSSRLSDEIIGGSTYWHFHRAARSLRWTSSTTMEGVSVPGIILGDRGSFALDAETGSIEVRGGQREPLPIEPTGQARAIGFRFVEQPDDHIQVYWGGGGPTNEVPQEYLDEMDRLGDVVDSAEWIGWWRLVDVDEVCAYVDYLPSSSASIVRFRGRALSVTIKRPADTIPTGPAAVLLARQDTESVLARIAERRKIQPAPALG</sequence>
<reference evidence="2" key="1">
    <citation type="submission" date="2024-08" db="EMBL/GenBank/DDBJ databases">
        <title>Description of the novel species Clavibacter lycopersicum isolated from tomato seeds.</title>
        <authorList>
            <person name="Arizala E.D."/>
            <person name="Dobhal S."/>
            <person name="Alvarez A."/>
            <person name="Arif M."/>
        </authorList>
    </citation>
    <scope>NUCLEOTIDE SEQUENCE [LARGE SCALE GENOMIC DNA]</scope>
    <source>
        <strain evidence="2">A6099</strain>
    </source>
</reference>
<dbReference type="EMBL" id="CP083439">
    <property type="protein sequence ID" value="UKF25903.1"/>
    <property type="molecule type" value="Genomic_DNA"/>
</dbReference>
<gene>
    <name evidence="1" type="ORF">KYT88_04155</name>
</gene>
<evidence type="ECO:0000313" key="1">
    <source>
        <dbReference type="EMBL" id="UKF25903.1"/>
    </source>
</evidence>
<organism evidence="1 2">
    <name type="scientific">Clavibacter seminis</name>
    <dbReference type="NCBI Taxonomy" id="2860285"/>
    <lineage>
        <taxon>Bacteria</taxon>
        <taxon>Bacillati</taxon>
        <taxon>Actinomycetota</taxon>
        <taxon>Actinomycetes</taxon>
        <taxon>Micrococcales</taxon>
        <taxon>Microbacteriaceae</taxon>
        <taxon>Clavibacter</taxon>
    </lineage>
</organism>
<name>A0ABY3TDZ7_9MICO</name>
<dbReference type="Proteomes" id="UP001649473">
    <property type="component" value="Chromosome"/>
</dbReference>